<evidence type="ECO:0000256" key="6">
    <source>
        <dbReference type="ARBA" id="ARBA00023134"/>
    </source>
</evidence>
<dbReference type="GO" id="GO:0003924">
    <property type="term" value="F:GTPase activity"/>
    <property type="evidence" value="ECO:0000318"/>
    <property type="project" value="GO_Central"/>
</dbReference>
<evidence type="ECO:0000256" key="1">
    <source>
        <dbReference type="ARBA" id="ARBA00004496"/>
    </source>
</evidence>
<reference evidence="10" key="1">
    <citation type="journal article" date="2011" name="Genome Biol.">
        <title>Comparative genomics of the social amoebae Dictyostelium discoideum and Dictyostelium purpureum.</title>
        <authorList>
            <consortium name="US DOE Joint Genome Institute (JGI-PGF)"/>
            <person name="Sucgang R."/>
            <person name="Kuo A."/>
            <person name="Tian X."/>
            <person name="Salerno W."/>
            <person name="Parikh A."/>
            <person name="Feasley C.L."/>
            <person name="Dalin E."/>
            <person name="Tu H."/>
            <person name="Huang E."/>
            <person name="Barry K."/>
            <person name="Lindquist E."/>
            <person name="Shapiro H."/>
            <person name="Bruce D."/>
            <person name="Schmutz J."/>
            <person name="Salamov A."/>
            <person name="Fey P."/>
            <person name="Gaudet P."/>
            <person name="Anjard C."/>
            <person name="Babu M.M."/>
            <person name="Basu S."/>
            <person name="Bushmanova Y."/>
            <person name="van der Wel H."/>
            <person name="Katoh-Kurasawa M."/>
            <person name="Dinh C."/>
            <person name="Coutinho P.M."/>
            <person name="Saito T."/>
            <person name="Elias M."/>
            <person name="Schaap P."/>
            <person name="Kay R.R."/>
            <person name="Henrissat B."/>
            <person name="Eichinger L."/>
            <person name="Rivero F."/>
            <person name="Putnam N.H."/>
            <person name="West C.M."/>
            <person name="Loomis W.F."/>
            <person name="Chisholm R.L."/>
            <person name="Shaulsky G."/>
            <person name="Strassmann J.E."/>
            <person name="Queller D.C."/>
            <person name="Kuspa A."/>
            <person name="Grigoriev I.V."/>
        </authorList>
    </citation>
    <scope>NUCLEOTIDE SEQUENCE [LARGE SCALE GENOMIC DNA]</scope>
    <source>
        <strain evidence="10">QSDP1</strain>
    </source>
</reference>
<dbReference type="PANTHER" id="PTHR42908">
    <property type="entry name" value="TRANSLATION ELONGATION FACTOR-RELATED"/>
    <property type="match status" value="1"/>
</dbReference>
<accession>F0ZWF0</accession>
<evidence type="ECO:0000256" key="3">
    <source>
        <dbReference type="ARBA" id="ARBA00022741"/>
    </source>
</evidence>
<evidence type="ECO:0008006" key="11">
    <source>
        <dbReference type="Google" id="ProtNLM"/>
    </source>
</evidence>
<keyword evidence="5" id="KW-0648">Protein biosynthesis</keyword>
<keyword evidence="4" id="KW-0251">Elongation factor</keyword>
<dbReference type="AlphaFoldDB" id="F0ZWF0"/>
<sequence>MERVRSLMNNKENIRNISVISYGDSGKSTFIQNLKKCYNNNSNSNNSNNNNNNNSYLINLIDTPSHYDFQIEALPAFRITDGLLIVIDSVEYNYNGLESIQAILYRGFYSEVLRPVLFLNKLDRCILELKLDSEEIYQSFQRKFELLNRKLLSVSIVQQNNKDFILSPNKNNVAFGSGLHGWGFNIDNIARFYSVKFGIPQEKLVEKFWGENYYDPINKVWGNLNFVEIKDENGNSKIEKLRRGFCKYVMDPIYTLLEMVMADNEQSLKEMLSSIKVVLKEEEQKLKGVRLFNTVMAKWFPLADNVLSMCVSKLPSPVEAQRYRVAYLYEGPLDDECANAIRNCDSNGPLMMYISKMVPIPNNQNRFYAIGRIFSGVLSTNKKVNIMTSDRKSPTQSLKKPVSDIVFINNFNKGNELELIDDVPCGNIVGLIGFDGFLYKSGTISSSDIANSIRDIKLSSPGIVKVPVQPQNPGDLPVLIETLKKISKSNEGLQFFTQNTGENMLTASTLAQIESSLHGIENIVHCKVSKPLVSYRESVSEESSMVCMAKSPNRHNRIYMKCEPLSFDLENAIQNGYMSNGTSVEELRSNSKYLVENHNWDIIDSKKIWFFGPTSLPFGFGENSNCFVDQTKGVQYVSEYKDSMKSAFQWAVGEGALCEEPVNGVRFNLVDVSFFADAIHRGGGQIIPTTRRVIYASMLTASPILMEPWYLVEINTMEELVVRDVIDLLNNRRAMVINQDKRMLLSCTFSAFISYTIKAHIPVSESFGLKEYIYNGTGGSAYLESCIFAHYSSMGAVGYDENSVATQKVKEIRESKGMPLTIPKLDSFVDKL</sequence>
<protein>
    <recommendedName>
        <fullName evidence="11">Tr-type G domain-containing protein</fullName>
    </recommendedName>
</protein>
<name>F0ZWF0_DICPU</name>
<evidence type="ECO:0000256" key="2">
    <source>
        <dbReference type="ARBA" id="ARBA00022490"/>
    </source>
</evidence>
<dbReference type="eggNOG" id="KOG0469">
    <property type="taxonomic scope" value="Eukaryota"/>
</dbReference>
<dbReference type="GO" id="GO:0005525">
    <property type="term" value="F:GTP binding"/>
    <property type="evidence" value="ECO:0007669"/>
    <property type="project" value="UniProtKB-KW"/>
</dbReference>
<evidence type="ECO:0000259" key="7">
    <source>
        <dbReference type="SMART" id="SM00838"/>
    </source>
</evidence>
<dbReference type="FunFam" id="3.30.70.240:FF:000034">
    <property type="entry name" value="Predicted protein"/>
    <property type="match status" value="1"/>
</dbReference>
<dbReference type="InterPro" id="IPR005517">
    <property type="entry name" value="Transl_elong_EFG/EF2_IV"/>
</dbReference>
<dbReference type="SMART" id="SM00889">
    <property type="entry name" value="EFG_IV"/>
    <property type="match status" value="1"/>
</dbReference>
<dbReference type="Gene3D" id="2.40.30.10">
    <property type="entry name" value="Translation factors"/>
    <property type="match status" value="1"/>
</dbReference>
<dbReference type="Pfam" id="PF03764">
    <property type="entry name" value="EFG_IV"/>
    <property type="match status" value="1"/>
</dbReference>
<dbReference type="CDD" id="cd16268">
    <property type="entry name" value="EF2_II"/>
    <property type="match status" value="1"/>
</dbReference>
<keyword evidence="10" id="KW-1185">Reference proteome</keyword>
<evidence type="ECO:0000256" key="4">
    <source>
        <dbReference type="ARBA" id="ARBA00022768"/>
    </source>
</evidence>
<evidence type="ECO:0000313" key="9">
    <source>
        <dbReference type="EMBL" id="EGC31733.1"/>
    </source>
</evidence>
<organism evidence="9 10">
    <name type="scientific">Dictyostelium purpureum</name>
    <name type="common">Slime mold</name>
    <dbReference type="NCBI Taxonomy" id="5786"/>
    <lineage>
        <taxon>Eukaryota</taxon>
        <taxon>Amoebozoa</taxon>
        <taxon>Evosea</taxon>
        <taxon>Eumycetozoa</taxon>
        <taxon>Dictyostelia</taxon>
        <taxon>Dictyosteliales</taxon>
        <taxon>Dictyosteliaceae</taxon>
        <taxon>Dictyostelium</taxon>
    </lineage>
</organism>
<dbReference type="InParanoid" id="F0ZWF0"/>
<keyword evidence="3" id="KW-0547">Nucleotide-binding</keyword>
<dbReference type="STRING" id="5786.F0ZWF0"/>
<dbReference type="GeneID" id="10505488"/>
<dbReference type="Gene3D" id="3.90.1430.10">
    <property type="entry name" value="Yeast translation eEF2 (G' domain)"/>
    <property type="match status" value="1"/>
</dbReference>
<dbReference type="GO" id="GO:0070125">
    <property type="term" value="P:mitochondrial translational elongation"/>
    <property type="evidence" value="ECO:0000318"/>
    <property type="project" value="GO_Central"/>
</dbReference>
<dbReference type="Gene3D" id="3.30.230.10">
    <property type="match status" value="1"/>
</dbReference>
<gene>
    <name evidence="9" type="ORF">DICPUDRAFT_89525</name>
</gene>
<evidence type="ECO:0000256" key="5">
    <source>
        <dbReference type="ARBA" id="ARBA00022917"/>
    </source>
</evidence>
<dbReference type="InterPro" id="IPR014721">
    <property type="entry name" value="Ribsml_uS5_D2-typ_fold_subgr"/>
</dbReference>
<comment type="subcellular location">
    <subcellularLocation>
        <location evidence="1">Cytoplasm</location>
    </subcellularLocation>
</comment>
<dbReference type="KEGG" id="dpp:DICPUDRAFT_89525"/>
<dbReference type="PANTHER" id="PTHR42908:SF10">
    <property type="entry name" value="EUKARYOTIC TRANSLATION ELONGATION FACTOR 2"/>
    <property type="match status" value="1"/>
</dbReference>
<dbReference type="SUPFAM" id="SSF52540">
    <property type="entry name" value="P-loop containing nucleoside triphosphate hydrolases"/>
    <property type="match status" value="1"/>
</dbReference>
<dbReference type="InterPro" id="IPR027417">
    <property type="entry name" value="P-loop_NTPase"/>
</dbReference>
<dbReference type="InterPro" id="IPR000795">
    <property type="entry name" value="T_Tr_GTP-bd_dom"/>
</dbReference>
<dbReference type="EMBL" id="GL871234">
    <property type="protein sequence ID" value="EGC31733.1"/>
    <property type="molecule type" value="Genomic_DNA"/>
</dbReference>
<dbReference type="VEuPathDB" id="AmoebaDB:DICPUDRAFT_89525"/>
<dbReference type="Pfam" id="PF00009">
    <property type="entry name" value="GTP_EFTU"/>
    <property type="match status" value="1"/>
</dbReference>
<dbReference type="Proteomes" id="UP000001064">
    <property type="component" value="Unassembled WGS sequence"/>
</dbReference>
<dbReference type="SUPFAM" id="SSF50447">
    <property type="entry name" value="Translation proteins"/>
    <property type="match status" value="1"/>
</dbReference>
<dbReference type="Gene3D" id="3.30.70.870">
    <property type="entry name" value="Elongation Factor G (Translational Gtpase), domain 3"/>
    <property type="match status" value="1"/>
</dbReference>
<dbReference type="InterPro" id="IPR000640">
    <property type="entry name" value="EFG_V-like"/>
</dbReference>
<dbReference type="Gene3D" id="3.30.70.240">
    <property type="match status" value="1"/>
</dbReference>
<dbReference type="SUPFAM" id="SSF54980">
    <property type="entry name" value="EF-G C-terminal domain-like"/>
    <property type="match status" value="1"/>
</dbReference>
<dbReference type="OrthoDB" id="364892at2759"/>
<dbReference type="SMART" id="SM00838">
    <property type="entry name" value="EFG_C"/>
    <property type="match status" value="1"/>
</dbReference>
<dbReference type="GO" id="GO:0003746">
    <property type="term" value="F:translation elongation factor activity"/>
    <property type="evidence" value="ECO:0000318"/>
    <property type="project" value="GO_Central"/>
</dbReference>
<dbReference type="FunFam" id="3.30.230.10:FF:000006">
    <property type="entry name" value="Translation elongation factor 2"/>
    <property type="match status" value="1"/>
</dbReference>
<dbReference type="Pfam" id="PF00679">
    <property type="entry name" value="EFG_C"/>
    <property type="match status" value="1"/>
</dbReference>
<dbReference type="GO" id="GO:0005739">
    <property type="term" value="C:mitochondrion"/>
    <property type="evidence" value="ECO:0000318"/>
    <property type="project" value="GO_Central"/>
</dbReference>
<feature type="domain" description="Translation elongation factor EFG/EF2" evidence="8">
    <location>
        <begin position="581"/>
        <end position="702"/>
    </location>
</feature>
<feature type="domain" description="Elongation factor EFG" evidence="7">
    <location>
        <begin position="704"/>
        <end position="802"/>
    </location>
</feature>
<dbReference type="Gene3D" id="3.40.50.300">
    <property type="entry name" value="P-loop containing nucleotide triphosphate hydrolases"/>
    <property type="match status" value="1"/>
</dbReference>
<dbReference type="InterPro" id="IPR009000">
    <property type="entry name" value="Transl_B-barrel_sf"/>
</dbReference>
<proteinExistence type="predicted"/>
<dbReference type="SUPFAM" id="SSF54211">
    <property type="entry name" value="Ribosomal protein S5 domain 2-like"/>
    <property type="match status" value="1"/>
</dbReference>
<dbReference type="CDD" id="cd01681">
    <property type="entry name" value="aeEF2_snRNP_like_IV"/>
    <property type="match status" value="1"/>
</dbReference>
<dbReference type="FunFam" id="2.40.30.10:FF:000010">
    <property type="entry name" value="Translation elongation factor 2"/>
    <property type="match status" value="1"/>
</dbReference>
<keyword evidence="2" id="KW-0963">Cytoplasm</keyword>
<evidence type="ECO:0000313" key="10">
    <source>
        <dbReference type="Proteomes" id="UP000001064"/>
    </source>
</evidence>
<dbReference type="InterPro" id="IPR020568">
    <property type="entry name" value="Ribosomal_Su5_D2-typ_SF"/>
</dbReference>
<dbReference type="RefSeq" id="XP_003291740.1">
    <property type="nucleotide sequence ID" value="XM_003291692.1"/>
</dbReference>
<dbReference type="InterPro" id="IPR035647">
    <property type="entry name" value="EFG_III/V"/>
</dbReference>
<keyword evidence="6" id="KW-0342">GTP-binding</keyword>
<evidence type="ECO:0000259" key="8">
    <source>
        <dbReference type="SMART" id="SM00889"/>
    </source>
</evidence>